<evidence type="ECO:0000256" key="1">
    <source>
        <dbReference type="ARBA" id="ARBA00001974"/>
    </source>
</evidence>
<dbReference type="PANTHER" id="PTHR43004">
    <property type="entry name" value="TRK SYSTEM POTASSIUM UPTAKE PROTEIN"/>
    <property type="match status" value="1"/>
</dbReference>
<comment type="cofactor">
    <cofactor evidence="1">
        <name>FAD</name>
        <dbReference type="ChEBI" id="CHEBI:57692"/>
    </cofactor>
</comment>
<dbReference type="Gene3D" id="3.40.30.120">
    <property type="match status" value="1"/>
</dbReference>
<dbReference type="PANTHER" id="PTHR43004:SF19">
    <property type="entry name" value="BINDING MONOOXYGENASE, PUTATIVE (JCVI)-RELATED"/>
    <property type="match status" value="1"/>
</dbReference>
<dbReference type="InterPro" id="IPR036188">
    <property type="entry name" value="FAD/NAD-bd_sf"/>
</dbReference>
<dbReference type="Proteomes" id="UP001199469">
    <property type="component" value="Unassembled WGS sequence"/>
</dbReference>
<dbReference type="PRINTS" id="PR00420">
    <property type="entry name" value="RNGMNOXGNASE"/>
</dbReference>
<name>A0ABS8P5I8_9PSEU</name>
<dbReference type="Gene3D" id="3.30.70.2450">
    <property type="match status" value="1"/>
</dbReference>
<feature type="domain" description="FAD-binding" evidence="5">
    <location>
        <begin position="3"/>
        <end position="340"/>
    </location>
</feature>
<evidence type="ECO:0000259" key="5">
    <source>
        <dbReference type="Pfam" id="PF01494"/>
    </source>
</evidence>
<evidence type="ECO:0000256" key="3">
    <source>
        <dbReference type="ARBA" id="ARBA00022827"/>
    </source>
</evidence>
<proteinExistence type="predicted"/>
<keyword evidence="7" id="KW-1185">Reference proteome</keyword>
<evidence type="ECO:0000256" key="2">
    <source>
        <dbReference type="ARBA" id="ARBA00022630"/>
    </source>
</evidence>
<dbReference type="RefSeq" id="WP_230730958.1">
    <property type="nucleotide sequence ID" value="NZ_JAJNDB010000001.1"/>
</dbReference>
<sequence length="477" mass="50797">MDDVLVVGAGPTGLTAAIELARRGVRVRVLDAADGPHRGSRGKGMQPRTLELLDAMGVADRLVSLGAFELAIRRHGADGTAEDVVLNRAEPDPTTPWARSLIIPQWRTEQVLRERLAEEGVEIEYGRHVTGLEQDDDGVRVALEDGGTVAASWVVGADGGSSTVRRELGIGFLGETHEEVRLLLGDVELDGLDRDHWHMWSEPGPLVGSGAMYFALCPLPATPTWQVQIAHSDPSVRSSEPVLRELIDALAPRIRVRRVETCGDWRLNVRMVDDYRVGRVLLAGDAAHVHSPAGGQGMNTGISDAVNLGWKLAAVAAGRAEESLLDTYTAERLPVAAGVLGLSGQLTRRQFWHRTPEQVRDTAGFATNYRGGPLAVADDDGPGPRPGDRAPDAPLVVDGAATDLFAERRAADWTVLAFGGPAPAPELPGTVQVLDADAIAADGVLREAYGASDGDVIVIRPDGFVWSRCAAALVSTN</sequence>
<dbReference type="SUPFAM" id="SSF51905">
    <property type="entry name" value="FAD/NAD(P)-binding domain"/>
    <property type="match status" value="1"/>
</dbReference>
<feature type="region of interest" description="Disordered" evidence="4">
    <location>
        <begin position="371"/>
        <end position="392"/>
    </location>
</feature>
<dbReference type="Pfam" id="PF01494">
    <property type="entry name" value="FAD_binding_3"/>
    <property type="match status" value="1"/>
</dbReference>
<comment type="caution">
    <text evidence="6">The sequence shown here is derived from an EMBL/GenBank/DDBJ whole genome shotgun (WGS) entry which is preliminary data.</text>
</comment>
<dbReference type="InterPro" id="IPR050641">
    <property type="entry name" value="RIFMO-like"/>
</dbReference>
<evidence type="ECO:0000256" key="4">
    <source>
        <dbReference type="SAM" id="MobiDB-lite"/>
    </source>
</evidence>
<keyword evidence="2" id="KW-0285">Flavoprotein</keyword>
<dbReference type="EMBL" id="JAJNDB010000001">
    <property type="protein sequence ID" value="MCD2193192.1"/>
    <property type="molecule type" value="Genomic_DNA"/>
</dbReference>
<gene>
    <name evidence="6" type="ORF">LQ327_07305</name>
</gene>
<accession>A0ABS8P5I8</accession>
<protein>
    <submittedName>
        <fullName evidence="6">FAD-dependent oxidoreductase</fullName>
    </submittedName>
</protein>
<dbReference type="InterPro" id="IPR002938">
    <property type="entry name" value="FAD-bd"/>
</dbReference>
<reference evidence="6 7" key="1">
    <citation type="submission" date="2021-11" db="EMBL/GenBank/DDBJ databases">
        <title>Draft genome sequence of Actinomycetospora sp. SF1 isolated from the rhizosphere soil.</title>
        <authorList>
            <person name="Duangmal K."/>
            <person name="Chantavorakit T."/>
        </authorList>
    </citation>
    <scope>NUCLEOTIDE SEQUENCE [LARGE SCALE GENOMIC DNA]</scope>
    <source>
        <strain evidence="6 7">TBRC 5722</strain>
    </source>
</reference>
<keyword evidence="3" id="KW-0274">FAD</keyword>
<evidence type="ECO:0000313" key="7">
    <source>
        <dbReference type="Proteomes" id="UP001199469"/>
    </source>
</evidence>
<dbReference type="NCBIfam" id="NF004832">
    <property type="entry name" value="PRK06184.1"/>
    <property type="match status" value="1"/>
</dbReference>
<evidence type="ECO:0000313" key="6">
    <source>
        <dbReference type="EMBL" id="MCD2193192.1"/>
    </source>
</evidence>
<dbReference type="Gene3D" id="3.50.50.60">
    <property type="entry name" value="FAD/NAD(P)-binding domain"/>
    <property type="match status" value="1"/>
</dbReference>
<organism evidence="6 7">
    <name type="scientific">Actinomycetospora endophytica</name>
    <dbReference type="NCBI Taxonomy" id="2291215"/>
    <lineage>
        <taxon>Bacteria</taxon>
        <taxon>Bacillati</taxon>
        <taxon>Actinomycetota</taxon>
        <taxon>Actinomycetes</taxon>
        <taxon>Pseudonocardiales</taxon>
        <taxon>Pseudonocardiaceae</taxon>
        <taxon>Actinomycetospora</taxon>
    </lineage>
</organism>